<reference evidence="1 2" key="1">
    <citation type="submission" date="2020-08" db="EMBL/GenBank/DDBJ databases">
        <title>novel species in genus Nocardioides.</title>
        <authorList>
            <person name="Zhang G."/>
        </authorList>
    </citation>
    <scope>NUCLEOTIDE SEQUENCE [LARGE SCALE GENOMIC DNA]</scope>
    <source>
        <strain evidence="1 2">SC8A-24</strain>
    </source>
</reference>
<evidence type="ECO:0008006" key="3">
    <source>
        <dbReference type="Google" id="ProtNLM"/>
    </source>
</evidence>
<gene>
    <name evidence="1" type="ORF">H7344_15000</name>
</gene>
<dbReference type="InterPro" id="IPR009218">
    <property type="entry name" value="HD_phosphohydro"/>
</dbReference>
<comment type="caution">
    <text evidence="1">The sequence shown here is derived from an EMBL/GenBank/DDBJ whole genome shotgun (WGS) entry which is preliminary data.</text>
</comment>
<evidence type="ECO:0000313" key="1">
    <source>
        <dbReference type="EMBL" id="MBC2961608.1"/>
    </source>
</evidence>
<dbReference type="Proteomes" id="UP000604001">
    <property type="component" value="Unassembled WGS sequence"/>
</dbReference>
<dbReference type="Gene3D" id="1.10.3210.10">
    <property type="entry name" value="Hypothetical protein af1432"/>
    <property type="match status" value="1"/>
</dbReference>
<dbReference type="PANTHER" id="PTHR21174">
    <property type="match status" value="1"/>
</dbReference>
<accession>A0ABR6UBV6</accession>
<proteinExistence type="predicted"/>
<dbReference type="PANTHER" id="PTHR21174:SF0">
    <property type="entry name" value="HD PHOSPHOHYDROLASE FAMILY PROTEIN-RELATED"/>
    <property type="match status" value="1"/>
</dbReference>
<name>A0ABR6UBV6_9ACTN</name>
<protein>
    <recommendedName>
        <fullName evidence="3">Metal-dependent phosphohydrolase</fullName>
    </recommendedName>
</protein>
<sequence length="229" mass="25456">MARNLAVCQTGRVDDDHLLASWPLTTGEEVRDQLAAAYGSPDRDYHDLRHLTEVLARLEELAGRGAVFDRLPVVLAAWFHDGVYDGERDAEERSAAWAEDALTALVDPAGDQAVDEAVVAEVVRLVRLTETHRPEDDDANGCALSDADLAILAAPRGRYDEYVAAVRREFAHLDEETFREGRAQVLLSLAEKEHLFHTAWAREHWEGPARANLARELDELSRTPASARV</sequence>
<evidence type="ECO:0000313" key="2">
    <source>
        <dbReference type="Proteomes" id="UP000604001"/>
    </source>
</evidence>
<organism evidence="1 2">
    <name type="scientific">Nocardioides deserti</name>
    <dbReference type="NCBI Taxonomy" id="1588644"/>
    <lineage>
        <taxon>Bacteria</taxon>
        <taxon>Bacillati</taxon>
        <taxon>Actinomycetota</taxon>
        <taxon>Actinomycetes</taxon>
        <taxon>Propionibacteriales</taxon>
        <taxon>Nocardioidaceae</taxon>
        <taxon>Nocardioides</taxon>
    </lineage>
</organism>
<keyword evidence="2" id="KW-1185">Reference proteome</keyword>
<dbReference type="PIRSF" id="PIRSF035170">
    <property type="entry name" value="HD_phosphohydro"/>
    <property type="match status" value="1"/>
</dbReference>
<dbReference type="SUPFAM" id="SSF109604">
    <property type="entry name" value="HD-domain/PDEase-like"/>
    <property type="match status" value="1"/>
</dbReference>
<dbReference type="EMBL" id="JACMYC010000009">
    <property type="protein sequence ID" value="MBC2961608.1"/>
    <property type="molecule type" value="Genomic_DNA"/>
</dbReference>